<dbReference type="Gene3D" id="3.40.50.2300">
    <property type="match status" value="1"/>
</dbReference>
<organism evidence="6 7">
    <name type="scientific">Tilletia horrida</name>
    <dbReference type="NCBI Taxonomy" id="155126"/>
    <lineage>
        <taxon>Eukaryota</taxon>
        <taxon>Fungi</taxon>
        <taxon>Dikarya</taxon>
        <taxon>Basidiomycota</taxon>
        <taxon>Ustilaginomycotina</taxon>
        <taxon>Exobasidiomycetes</taxon>
        <taxon>Tilletiales</taxon>
        <taxon>Tilletiaceae</taxon>
        <taxon>Tilletia</taxon>
    </lineage>
</organism>
<dbReference type="EMBL" id="JAPDMZ010000226">
    <property type="protein sequence ID" value="KAK0545549.1"/>
    <property type="molecule type" value="Genomic_DNA"/>
</dbReference>
<sequence>MAEAVFANMVKTSNLSHHFERIDSCGTAGYHEGELPDERTVAQCKLNKVPIDSTARKVRIEDFHEFTHIVGMDRQNMQNLRRIQPKGSKAILLMFGEVDDGDPIQDPYYGLSGFDSTFKQCTRYSAALLRWLGMNPTSAQL</sequence>
<evidence type="ECO:0000256" key="4">
    <source>
        <dbReference type="PIRSR" id="PIRSR617867-1"/>
    </source>
</evidence>
<dbReference type="InterPro" id="IPR023485">
    <property type="entry name" value="Ptyr_pPase"/>
</dbReference>
<name>A0AAN6GKF2_9BASI</name>
<dbReference type="GO" id="GO:0004725">
    <property type="term" value="F:protein tyrosine phosphatase activity"/>
    <property type="evidence" value="ECO:0007669"/>
    <property type="project" value="InterPro"/>
</dbReference>
<comment type="caution">
    <text evidence="6">The sequence shown here is derived from an EMBL/GenBank/DDBJ whole genome shotgun (WGS) entry which is preliminary data.</text>
</comment>
<dbReference type="Pfam" id="PF01451">
    <property type="entry name" value="LMWPc"/>
    <property type="match status" value="1"/>
</dbReference>
<dbReference type="CDD" id="cd16343">
    <property type="entry name" value="LMWPTP"/>
    <property type="match status" value="1"/>
</dbReference>
<keyword evidence="3" id="KW-0904">Protein phosphatase</keyword>
<evidence type="ECO:0000256" key="2">
    <source>
        <dbReference type="ARBA" id="ARBA00022801"/>
    </source>
</evidence>
<dbReference type="PRINTS" id="PR00719">
    <property type="entry name" value="LMWPTPASE"/>
</dbReference>
<evidence type="ECO:0000256" key="3">
    <source>
        <dbReference type="ARBA" id="ARBA00022912"/>
    </source>
</evidence>
<keyword evidence="2" id="KW-0378">Hydrolase</keyword>
<comment type="similarity">
    <text evidence="1">Belongs to the low molecular weight phosphotyrosine protein phosphatase family.</text>
</comment>
<dbReference type="InterPro" id="IPR017867">
    <property type="entry name" value="Tyr_phospatase_low_mol_wt"/>
</dbReference>
<protein>
    <submittedName>
        <fullName evidence="6">Low molecular weight phosphotyrosine protein phosphatase</fullName>
    </submittedName>
</protein>
<keyword evidence="7" id="KW-1185">Reference proteome</keyword>
<evidence type="ECO:0000313" key="7">
    <source>
        <dbReference type="Proteomes" id="UP001176517"/>
    </source>
</evidence>
<evidence type="ECO:0000256" key="1">
    <source>
        <dbReference type="ARBA" id="ARBA00011063"/>
    </source>
</evidence>
<evidence type="ECO:0000313" key="6">
    <source>
        <dbReference type="EMBL" id="KAK0545549.1"/>
    </source>
</evidence>
<dbReference type="PANTHER" id="PTHR11717">
    <property type="entry name" value="LOW MOLECULAR WEIGHT PROTEIN TYROSINE PHOSPHATASE"/>
    <property type="match status" value="1"/>
</dbReference>
<dbReference type="InterPro" id="IPR036196">
    <property type="entry name" value="Ptyr_pPase_sf"/>
</dbReference>
<dbReference type="InterPro" id="IPR050438">
    <property type="entry name" value="LMW_PTPase"/>
</dbReference>
<dbReference type="SUPFAM" id="SSF52788">
    <property type="entry name" value="Phosphotyrosine protein phosphatases I"/>
    <property type="match status" value="1"/>
</dbReference>
<dbReference type="Proteomes" id="UP001176517">
    <property type="component" value="Unassembled WGS sequence"/>
</dbReference>
<gene>
    <name evidence="6" type="primary">stp1</name>
    <name evidence="6" type="ORF">OC846_005628</name>
</gene>
<feature type="active site" description="Proton donor" evidence="4">
    <location>
        <position position="106"/>
    </location>
</feature>
<dbReference type="AlphaFoldDB" id="A0AAN6GKF2"/>
<dbReference type="SMART" id="SM00226">
    <property type="entry name" value="LMWPc"/>
    <property type="match status" value="1"/>
</dbReference>
<proteinExistence type="inferred from homology"/>
<reference evidence="6" key="1">
    <citation type="journal article" date="2023" name="PhytoFront">
        <title>Draft Genome Resources of Seven Strains of Tilletia horrida, Causal Agent of Kernel Smut of Rice.</title>
        <authorList>
            <person name="Khanal S."/>
            <person name="Antony Babu S."/>
            <person name="Zhou X.G."/>
        </authorList>
    </citation>
    <scope>NUCLEOTIDE SEQUENCE</scope>
    <source>
        <strain evidence="6">TX6</strain>
    </source>
</reference>
<feature type="domain" description="Phosphotyrosine protein phosphatase I" evidence="5">
    <location>
        <begin position="1"/>
        <end position="131"/>
    </location>
</feature>
<dbReference type="PANTHER" id="PTHR11717:SF7">
    <property type="entry name" value="LOW MOLECULAR WEIGHT PHOSPHOTYROSINE PROTEIN PHOSPHATASE"/>
    <property type="match status" value="1"/>
</dbReference>
<accession>A0AAN6GKF2</accession>
<evidence type="ECO:0000259" key="5">
    <source>
        <dbReference type="SMART" id="SM00226"/>
    </source>
</evidence>